<reference evidence="4" key="1">
    <citation type="submission" date="2020-09" db="EMBL/GenBank/DDBJ databases">
        <title>Whole genome shotgun sequence of Streptomyces xanthophaeus NBRC 12829.</title>
        <authorList>
            <person name="Komaki H."/>
            <person name="Tamura T."/>
        </authorList>
    </citation>
    <scope>NUCLEOTIDE SEQUENCE</scope>
    <source>
        <strain evidence="4">NBRC 12829</strain>
    </source>
</reference>
<accession>A0A919GXJ7</accession>
<evidence type="ECO:0000313" key="5">
    <source>
        <dbReference type="Proteomes" id="UP000600026"/>
    </source>
</evidence>
<feature type="transmembrane region" description="Helical" evidence="2">
    <location>
        <begin position="36"/>
        <end position="56"/>
    </location>
</feature>
<dbReference type="EMBL" id="BNEE01000006">
    <property type="protein sequence ID" value="GHI86395.1"/>
    <property type="molecule type" value="Genomic_DNA"/>
</dbReference>
<sequence length="394" mass="41797">MNGGLLLYLPGFLMVLALLIKAPMLRRDWDQPLNRAACALLVVGAPINFLAAPPTISAVNRFTGVVNFSAPLVFCLATVFSGTCVVLVLQWRGGPAGAVRRATRLTAAVFGAATVAIVVLFLIGDAPVERLRDLDTYYATTPWIREMIVCFLVAHTVGTSALTHLCAKWLLRADRSLRPLRTGLALIVVGGVLDLGYLAAKWASVAARWAGRDWVYLSTDVAPPMAAAAGMMVGAGFIVPLVGGSTAWLDYSRYRRLTPLSKALRGFTASNARSVPLAWWSPVGIRLIHRESLIDDGILALAPWFDPDVRAAAYEAARGQGMDGERAAVVADAAMLAAACQSRTAGAAPRPGGGAGKTDPYRLDSRPLTGLAREFRGSPIVDAARRGVRAPAVA</sequence>
<feature type="transmembrane region" description="Helical" evidence="2">
    <location>
        <begin position="225"/>
        <end position="249"/>
    </location>
</feature>
<evidence type="ECO:0000259" key="3">
    <source>
        <dbReference type="Pfam" id="PF20182"/>
    </source>
</evidence>
<dbReference type="OrthoDB" id="4328840at2"/>
<dbReference type="RefSeq" id="WP_051902763.1">
    <property type="nucleotide sequence ID" value="NZ_BNEE01000006.1"/>
</dbReference>
<keyword evidence="2" id="KW-1133">Transmembrane helix</keyword>
<feature type="region of interest" description="Disordered" evidence="1">
    <location>
        <begin position="345"/>
        <end position="364"/>
    </location>
</feature>
<protein>
    <recommendedName>
        <fullName evidence="3">DUF6545 domain-containing protein</fullName>
    </recommendedName>
</protein>
<name>A0A919GXJ7_9ACTN</name>
<dbReference type="Proteomes" id="UP000600026">
    <property type="component" value="Unassembled WGS sequence"/>
</dbReference>
<feature type="transmembrane region" description="Helical" evidence="2">
    <location>
        <begin position="68"/>
        <end position="90"/>
    </location>
</feature>
<evidence type="ECO:0000256" key="1">
    <source>
        <dbReference type="SAM" id="MobiDB-lite"/>
    </source>
</evidence>
<evidence type="ECO:0000256" key="2">
    <source>
        <dbReference type="SAM" id="Phobius"/>
    </source>
</evidence>
<dbReference type="Pfam" id="PF20182">
    <property type="entry name" value="DUF6545"/>
    <property type="match status" value="1"/>
</dbReference>
<dbReference type="AlphaFoldDB" id="A0A919GXJ7"/>
<feature type="domain" description="DUF6545" evidence="3">
    <location>
        <begin position="248"/>
        <end position="376"/>
    </location>
</feature>
<organism evidence="4 5">
    <name type="scientific">Streptomyces xanthophaeus</name>
    <dbReference type="NCBI Taxonomy" id="67385"/>
    <lineage>
        <taxon>Bacteria</taxon>
        <taxon>Bacillati</taxon>
        <taxon>Actinomycetota</taxon>
        <taxon>Actinomycetes</taxon>
        <taxon>Kitasatosporales</taxon>
        <taxon>Streptomycetaceae</taxon>
        <taxon>Streptomyces</taxon>
    </lineage>
</organism>
<dbReference type="InterPro" id="IPR046675">
    <property type="entry name" value="DUF6545"/>
</dbReference>
<keyword evidence="2" id="KW-0812">Transmembrane</keyword>
<proteinExistence type="predicted"/>
<feature type="transmembrane region" description="Helical" evidence="2">
    <location>
        <begin position="183"/>
        <end position="205"/>
    </location>
</feature>
<evidence type="ECO:0000313" key="4">
    <source>
        <dbReference type="EMBL" id="GHI86395.1"/>
    </source>
</evidence>
<dbReference type="InterPro" id="IPR050039">
    <property type="entry name" value="MAB_1171c-like"/>
</dbReference>
<dbReference type="NCBIfam" id="NF042915">
    <property type="entry name" value="MAB_1171c_fam"/>
    <property type="match status" value="1"/>
</dbReference>
<feature type="transmembrane region" description="Helical" evidence="2">
    <location>
        <begin position="102"/>
        <end position="123"/>
    </location>
</feature>
<keyword evidence="5" id="KW-1185">Reference proteome</keyword>
<gene>
    <name evidence="4" type="ORF">Sxan_37590</name>
</gene>
<keyword evidence="2" id="KW-0472">Membrane</keyword>
<comment type="caution">
    <text evidence="4">The sequence shown here is derived from an EMBL/GenBank/DDBJ whole genome shotgun (WGS) entry which is preliminary data.</text>
</comment>
<feature type="transmembrane region" description="Helical" evidence="2">
    <location>
        <begin position="143"/>
        <end position="171"/>
    </location>
</feature>
<feature type="transmembrane region" description="Helical" evidence="2">
    <location>
        <begin position="6"/>
        <end position="24"/>
    </location>
</feature>